<dbReference type="PANTHER" id="PTHR47506">
    <property type="entry name" value="TRANSCRIPTIONAL REGULATORY PROTEIN"/>
    <property type="match status" value="1"/>
</dbReference>
<dbReference type="SUPFAM" id="SSF46689">
    <property type="entry name" value="Homeodomain-like"/>
    <property type="match status" value="1"/>
</dbReference>
<dbReference type="RefSeq" id="WP_073380456.1">
    <property type="nucleotide sequence ID" value="NZ_FQZK01000010.1"/>
</dbReference>
<sequence length="194" mass="20565">MAAAVDDGRARREIVEAADGLFYAHGVNAVGMDAVRERAGFPLKRIYKLFPSKEDLVIAVLEHRSRMWNEGITRAERGSADPVARLLAVFDFLAAWFREDGFRGCAFINAYGELGPGSTRVARAVREQKASFRVHVADLVGRIGGSPALAAQLVLLAEGAQTTAAIAGSPEAADVARGAALTLIEADTGASRTA</sequence>
<reference evidence="6 7" key="1">
    <citation type="submission" date="2016-11" db="EMBL/GenBank/DDBJ databases">
        <authorList>
            <person name="Jaros S."/>
            <person name="Januszkiewicz K."/>
            <person name="Wedrychowicz H."/>
        </authorList>
    </citation>
    <scope>NUCLEOTIDE SEQUENCE [LARGE SCALE GENOMIC DNA]</scope>
    <source>
        <strain evidence="6 7">CGMCC 4.5723</strain>
    </source>
</reference>
<evidence type="ECO:0000259" key="5">
    <source>
        <dbReference type="PROSITE" id="PS50977"/>
    </source>
</evidence>
<name>A0A1M6MRS6_9ACTN</name>
<dbReference type="InterPro" id="IPR036271">
    <property type="entry name" value="Tet_transcr_reg_TetR-rel_C_sf"/>
</dbReference>
<keyword evidence="2 4" id="KW-0238">DNA-binding</keyword>
<dbReference type="GO" id="GO:0003677">
    <property type="term" value="F:DNA binding"/>
    <property type="evidence" value="ECO:0007669"/>
    <property type="project" value="UniProtKB-UniRule"/>
</dbReference>
<feature type="DNA-binding region" description="H-T-H motif" evidence="4">
    <location>
        <begin position="31"/>
        <end position="50"/>
    </location>
</feature>
<dbReference type="InterPro" id="IPR009057">
    <property type="entry name" value="Homeodomain-like_sf"/>
</dbReference>
<dbReference type="SUPFAM" id="SSF48498">
    <property type="entry name" value="Tetracyclin repressor-like, C-terminal domain"/>
    <property type="match status" value="1"/>
</dbReference>
<evidence type="ECO:0000256" key="4">
    <source>
        <dbReference type="PROSITE-ProRule" id="PRU00335"/>
    </source>
</evidence>
<evidence type="ECO:0000313" key="6">
    <source>
        <dbReference type="EMBL" id="SHJ86154.1"/>
    </source>
</evidence>
<evidence type="ECO:0000256" key="2">
    <source>
        <dbReference type="ARBA" id="ARBA00023125"/>
    </source>
</evidence>
<dbReference type="AlphaFoldDB" id="A0A1M6MRS6"/>
<evidence type="ECO:0000313" key="7">
    <source>
        <dbReference type="Proteomes" id="UP000184452"/>
    </source>
</evidence>
<proteinExistence type="predicted"/>
<dbReference type="Pfam" id="PF00440">
    <property type="entry name" value="TetR_N"/>
    <property type="match status" value="1"/>
</dbReference>
<accession>A0A1M6MRS6</accession>
<evidence type="ECO:0000256" key="3">
    <source>
        <dbReference type="ARBA" id="ARBA00023163"/>
    </source>
</evidence>
<dbReference type="PANTHER" id="PTHR47506:SF1">
    <property type="entry name" value="HTH-TYPE TRANSCRIPTIONAL REGULATOR YJDC"/>
    <property type="match status" value="1"/>
</dbReference>
<dbReference type="EMBL" id="FQZK01000010">
    <property type="protein sequence ID" value="SHJ86154.1"/>
    <property type="molecule type" value="Genomic_DNA"/>
</dbReference>
<dbReference type="Gene3D" id="1.10.357.10">
    <property type="entry name" value="Tetracycline Repressor, domain 2"/>
    <property type="match status" value="1"/>
</dbReference>
<evidence type="ECO:0000256" key="1">
    <source>
        <dbReference type="ARBA" id="ARBA00023015"/>
    </source>
</evidence>
<organism evidence="6 7">
    <name type="scientific">Nocardiopsis flavescens</name>
    <dbReference type="NCBI Taxonomy" id="758803"/>
    <lineage>
        <taxon>Bacteria</taxon>
        <taxon>Bacillati</taxon>
        <taxon>Actinomycetota</taxon>
        <taxon>Actinomycetes</taxon>
        <taxon>Streptosporangiales</taxon>
        <taxon>Nocardiopsidaceae</taxon>
        <taxon>Nocardiopsis</taxon>
    </lineage>
</organism>
<dbReference type="InterPro" id="IPR001647">
    <property type="entry name" value="HTH_TetR"/>
</dbReference>
<keyword evidence="7" id="KW-1185">Reference proteome</keyword>
<keyword evidence="3" id="KW-0804">Transcription</keyword>
<keyword evidence="1" id="KW-0805">Transcription regulation</keyword>
<dbReference type="Proteomes" id="UP000184452">
    <property type="component" value="Unassembled WGS sequence"/>
</dbReference>
<gene>
    <name evidence="6" type="ORF">SAMN05421803_110185</name>
</gene>
<dbReference type="PROSITE" id="PS50977">
    <property type="entry name" value="HTH_TETR_2"/>
    <property type="match status" value="1"/>
</dbReference>
<feature type="domain" description="HTH tetR-type" evidence="5">
    <location>
        <begin position="8"/>
        <end position="68"/>
    </location>
</feature>
<dbReference type="STRING" id="758803.SAMN05421803_110185"/>
<protein>
    <submittedName>
        <fullName evidence="6">DNA-binding transcriptional regulator, AcrR family</fullName>
    </submittedName>
</protein>